<dbReference type="PANTHER" id="PTHR13068:SF39">
    <property type="entry name" value="OS02G0749900 PROTEIN"/>
    <property type="match status" value="1"/>
</dbReference>
<dbReference type="PANTHER" id="PTHR13068">
    <property type="entry name" value="CGI-12 PROTEIN-RELATED"/>
    <property type="match status" value="1"/>
</dbReference>
<keyword evidence="3" id="KW-0809">Transit peptide</keyword>
<proteinExistence type="inferred from homology"/>
<dbReference type="GO" id="GO:0003676">
    <property type="term" value="F:nucleic acid binding"/>
    <property type="evidence" value="ECO:0007669"/>
    <property type="project" value="InterPro"/>
</dbReference>
<name>A0A0A9G0Q5_ARUDO</name>
<keyword evidence="2" id="KW-0804">Transcription</keyword>
<organism evidence="4">
    <name type="scientific">Arundo donax</name>
    <name type="common">Giant reed</name>
    <name type="synonym">Donax arundinaceus</name>
    <dbReference type="NCBI Taxonomy" id="35708"/>
    <lineage>
        <taxon>Eukaryota</taxon>
        <taxon>Viridiplantae</taxon>
        <taxon>Streptophyta</taxon>
        <taxon>Embryophyta</taxon>
        <taxon>Tracheophyta</taxon>
        <taxon>Spermatophyta</taxon>
        <taxon>Magnoliopsida</taxon>
        <taxon>Liliopsida</taxon>
        <taxon>Poales</taxon>
        <taxon>Poaceae</taxon>
        <taxon>PACMAD clade</taxon>
        <taxon>Arundinoideae</taxon>
        <taxon>Arundineae</taxon>
        <taxon>Arundo</taxon>
    </lineage>
</organism>
<evidence type="ECO:0000256" key="3">
    <source>
        <dbReference type="ARBA" id="ARBA00022946"/>
    </source>
</evidence>
<dbReference type="Pfam" id="PF02536">
    <property type="entry name" value="mTERF"/>
    <property type="match status" value="1"/>
</dbReference>
<dbReference type="AlphaFoldDB" id="A0A0A9G0Q5"/>
<comment type="similarity">
    <text evidence="1">Belongs to the mTERF family.</text>
</comment>
<dbReference type="EMBL" id="GBRH01179231">
    <property type="protein sequence ID" value="JAE18665.1"/>
    <property type="molecule type" value="Transcribed_RNA"/>
</dbReference>
<dbReference type="Gene3D" id="1.25.70.10">
    <property type="entry name" value="Transcription termination factor 3, mitochondrial"/>
    <property type="match status" value="1"/>
</dbReference>
<reference evidence="4" key="2">
    <citation type="journal article" date="2015" name="Data Brief">
        <title>Shoot transcriptome of the giant reed, Arundo donax.</title>
        <authorList>
            <person name="Barrero R.A."/>
            <person name="Guerrero F.D."/>
            <person name="Moolhuijzen P."/>
            <person name="Goolsby J.A."/>
            <person name="Tidwell J."/>
            <person name="Bellgard S.E."/>
            <person name="Bellgard M.I."/>
        </authorList>
    </citation>
    <scope>NUCLEOTIDE SEQUENCE</scope>
    <source>
        <tissue evidence="4">Shoot tissue taken approximately 20 cm above the soil surface</tissue>
    </source>
</reference>
<reference evidence="4" key="1">
    <citation type="submission" date="2014-09" db="EMBL/GenBank/DDBJ databases">
        <authorList>
            <person name="Magalhaes I.L.F."/>
            <person name="Oliveira U."/>
            <person name="Santos F.R."/>
            <person name="Vidigal T.H.D.A."/>
            <person name="Brescovit A.D."/>
            <person name="Santos A.J."/>
        </authorList>
    </citation>
    <scope>NUCLEOTIDE SEQUENCE</scope>
    <source>
        <tissue evidence="4">Shoot tissue taken approximately 20 cm above the soil surface</tissue>
    </source>
</reference>
<accession>A0A0A9G0Q5</accession>
<evidence type="ECO:0000256" key="2">
    <source>
        <dbReference type="ARBA" id="ARBA00022472"/>
    </source>
</evidence>
<dbReference type="SMART" id="SM00733">
    <property type="entry name" value="Mterf"/>
    <property type="match status" value="2"/>
</dbReference>
<sequence length="175" mass="19631">MAPERVKEMVARADKLGVPRNSGMFKNALDTVQNLSPETISAKMDFLRRALGCSKSEVGIAVCRSPRILSLSEDNLGRTVEFLKVEVGLEAWYIVHMPAMLQCSILKWLMPRHYVLKVLKAKGLVKRDIDFYSVVCLGQKRLVEKFLDCYKESVPWLLGAYDAACAGQVPLEIKA</sequence>
<evidence type="ECO:0000313" key="4">
    <source>
        <dbReference type="EMBL" id="JAE18665.1"/>
    </source>
</evidence>
<dbReference type="EMBL" id="GBRH01174766">
    <property type="protein sequence ID" value="JAE23130.1"/>
    <property type="molecule type" value="Transcribed_RNA"/>
</dbReference>
<evidence type="ECO:0000256" key="1">
    <source>
        <dbReference type="ARBA" id="ARBA00007692"/>
    </source>
</evidence>
<dbReference type="InterPro" id="IPR038538">
    <property type="entry name" value="MTERF_sf"/>
</dbReference>
<keyword evidence="2" id="KW-0806">Transcription termination</keyword>
<dbReference type="InterPro" id="IPR003690">
    <property type="entry name" value="MTERF"/>
</dbReference>
<dbReference type="GO" id="GO:0006353">
    <property type="term" value="P:DNA-templated transcription termination"/>
    <property type="evidence" value="ECO:0007669"/>
    <property type="project" value="UniProtKB-KW"/>
</dbReference>
<dbReference type="FunFam" id="1.25.70.10:FF:000001">
    <property type="entry name" value="Mitochondrial transcription termination factor-like"/>
    <property type="match status" value="1"/>
</dbReference>
<protein>
    <submittedName>
        <fullName evidence="4">Uncharacterized protein</fullName>
    </submittedName>
</protein>
<keyword evidence="2" id="KW-0805">Transcription regulation</keyword>